<dbReference type="RefSeq" id="WP_307903544.1">
    <property type="nucleotide sequence ID" value="NZ_AP027059.1"/>
</dbReference>
<dbReference type="Pfam" id="PF13487">
    <property type="entry name" value="HD_5"/>
    <property type="match status" value="1"/>
</dbReference>
<dbReference type="SUPFAM" id="SSF109604">
    <property type="entry name" value="HD-domain/PDEase-like"/>
    <property type="match status" value="2"/>
</dbReference>
<dbReference type="PROSITE" id="PS51832">
    <property type="entry name" value="HD_GYP"/>
    <property type="match status" value="1"/>
</dbReference>
<dbReference type="InterPro" id="IPR006674">
    <property type="entry name" value="HD_domain"/>
</dbReference>
<dbReference type="AlphaFoldDB" id="A0AAU9DL75"/>
<evidence type="ECO:0000313" key="3">
    <source>
        <dbReference type="Proteomes" id="UP001321582"/>
    </source>
</evidence>
<dbReference type="Pfam" id="PF01966">
    <property type="entry name" value="HD"/>
    <property type="match status" value="1"/>
</dbReference>
<dbReference type="SMART" id="SM00471">
    <property type="entry name" value="HDc"/>
    <property type="match status" value="1"/>
</dbReference>
<protein>
    <submittedName>
        <fullName evidence="2">HD family phosphohydrolase</fullName>
    </submittedName>
</protein>
<feature type="domain" description="HD-GYP" evidence="1">
    <location>
        <begin position="196"/>
        <end position="504"/>
    </location>
</feature>
<dbReference type="InterPro" id="IPR003018">
    <property type="entry name" value="GAF"/>
</dbReference>
<dbReference type="Proteomes" id="UP001321582">
    <property type="component" value="Chromosome"/>
</dbReference>
<accession>A0AAU9DL75</accession>
<dbReference type="Pfam" id="PF01590">
    <property type="entry name" value="GAF"/>
    <property type="match status" value="1"/>
</dbReference>
<proteinExistence type="predicted"/>
<dbReference type="InterPro" id="IPR003607">
    <property type="entry name" value="HD/PDEase_dom"/>
</dbReference>
<evidence type="ECO:0000313" key="2">
    <source>
        <dbReference type="EMBL" id="BDU50682.1"/>
    </source>
</evidence>
<dbReference type="EMBL" id="AP027059">
    <property type="protein sequence ID" value="BDU50682.1"/>
    <property type="molecule type" value="Genomic_DNA"/>
</dbReference>
<organism evidence="2 3">
    <name type="scientific">Haliovirga abyssi</name>
    <dbReference type="NCBI Taxonomy" id="2996794"/>
    <lineage>
        <taxon>Bacteria</taxon>
        <taxon>Fusobacteriati</taxon>
        <taxon>Fusobacteriota</taxon>
        <taxon>Fusobacteriia</taxon>
        <taxon>Fusobacteriales</taxon>
        <taxon>Haliovirgaceae</taxon>
        <taxon>Haliovirga</taxon>
    </lineage>
</organism>
<dbReference type="PANTHER" id="PTHR43155">
    <property type="entry name" value="CYCLIC DI-GMP PHOSPHODIESTERASE PA4108-RELATED"/>
    <property type="match status" value="1"/>
</dbReference>
<evidence type="ECO:0000259" key="1">
    <source>
        <dbReference type="PROSITE" id="PS51832"/>
    </source>
</evidence>
<dbReference type="KEGG" id="haby:HLVA_12510"/>
<reference evidence="2 3" key="1">
    <citation type="submission" date="2022-11" db="EMBL/GenBank/DDBJ databases">
        <title>Haliovirga abyssi gen. nov., sp. nov., a mesophilic fermentative bacterium isolated from the Iheya North hydrothermal field and the proposal of Haliovirgaceae fam. nov.</title>
        <authorList>
            <person name="Miyazaki U."/>
            <person name="Tame A."/>
            <person name="Miyazaki J."/>
            <person name="Takai K."/>
            <person name="Sawayama S."/>
            <person name="Kitajima M."/>
            <person name="Okamoto A."/>
            <person name="Nakagawa S."/>
        </authorList>
    </citation>
    <scope>NUCLEOTIDE SEQUENCE [LARGE SCALE GENOMIC DNA]</scope>
    <source>
        <strain evidence="2 3">IC12</strain>
    </source>
</reference>
<dbReference type="CDD" id="cd00077">
    <property type="entry name" value="HDc"/>
    <property type="match status" value="1"/>
</dbReference>
<name>A0AAU9DL75_9FUSO</name>
<gene>
    <name evidence="2" type="ORF">HLVA_12510</name>
</gene>
<sequence length="507" mass="58794">MATKNDLMKELNKIGIALSAEKDTNKLLQLILEESIKITNSDGGSLYIKEIIDKEEKLKFKITKNFSREFPFKEFTLPLNKKSISGYVGLTGETLNIKNVNNIDSLLKITYNNSFDKSINYKTINMLVIPMKDYSGDVVGVLQLLNKKKEEGTVLGEPDTIEKNIISYTRDEEEIITSLASQAAILLERTRLYNEIEELFQSFIEAMVSTLDARDTTTSGHSRRLAGYAIELAKAIDRIDYGPYKDKTFNKDEIRQLYYAALLHDIGKVGIKENILLKRNRLTDDRMETIKYRFQYFKKNLELRKVLHRLSDYETELLLKIDKYYEIISDINKKGFVTVDEENMISKISMVEFIDVDGTNRNLLDEFEIENLMIKKGNLTDEERREMNLHVTFTYDILEGIKWTKLLKRIPEIASGHHEKIDGSGYPHGLVGDEIPFEAKLLAILDIFEALTARDRPYKPPMAVEKALKILEFEVKDNHLDKYIFEIFVKEKIYELYKKELNKIVII</sequence>
<dbReference type="Gene3D" id="1.10.3210.10">
    <property type="entry name" value="Hypothetical protein af1432"/>
    <property type="match status" value="2"/>
</dbReference>
<dbReference type="Gene3D" id="3.30.450.40">
    <property type="match status" value="1"/>
</dbReference>
<dbReference type="SUPFAM" id="SSF55781">
    <property type="entry name" value="GAF domain-like"/>
    <property type="match status" value="1"/>
</dbReference>
<dbReference type="InterPro" id="IPR037522">
    <property type="entry name" value="HD_GYP_dom"/>
</dbReference>
<dbReference type="InterPro" id="IPR029016">
    <property type="entry name" value="GAF-like_dom_sf"/>
</dbReference>
<keyword evidence="3" id="KW-1185">Reference proteome</keyword>
<dbReference type="PANTHER" id="PTHR43155:SF2">
    <property type="entry name" value="CYCLIC DI-GMP PHOSPHODIESTERASE PA4108"/>
    <property type="match status" value="1"/>
</dbReference>
<dbReference type="SMART" id="SM00065">
    <property type="entry name" value="GAF"/>
    <property type="match status" value="1"/>
</dbReference>